<name>A0ABV0X970_9TELE</name>
<accession>A0ABV0X970</accession>
<proteinExistence type="predicted"/>
<keyword evidence="2" id="KW-1185">Reference proteome</keyword>
<organism evidence="1 2">
    <name type="scientific">Xenotaenia resolanae</name>
    <dbReference type="NCBI Taxonomy" id="208358"/>
    <lineage>
        <taxon>Eukaryota</taxon>
        <taxon>Metazoa</taxon>
        <taxon>Chordata</taxon>
        <taxon>Craniata</taxon>
        <taxon>Vertebrata</taxon>
        <taxon>Euteleostomi</taxon>
        <taxon>Actinopterygii</taxon>
        <taxon>Neopterygii</taxon>
        <taxon>Teleostei</taxon>
        <taxon>Neoteleostei</taxon>
        <taxon>Acanthomorphata</taxon>
        <taxon>Ovalentaria</taxon>
        <taxon>Atherinomorphae</taxon>
        <taxon>Cyprinodontiformes</taxon>
        <taxon>Goodeidae</taxon>
        <taxon>Xenotaenia</taxon>
    </lineage>
</organism>
<sequence length="114" mass="12884">MKNTPHAAASRVVPELVPVFFISSNLLLLSTDGRGCSAMLPTHLDLISSTRLQLKRNFSFPLDGLLYTELSKRIQEIKSSHLDSLPCSTDTSDVHYYDHSTQTFNVQQEAFWQK</sequence>
<evidence type="ECO:0000313" key="2">
    <source>
        <dbReference type="Proteomes" id="UP001444071"/>
    </source>
</evidence>
<reference evidence="1 2" key="1">
    <citation type="submission" date="2021-06" db="EMBL/GenBank/DDBJ databases">
        <authorList>
            <person name="Palmer J.M."/>
        </authorList>
    </citation>
    <scope>NUCLEOTIDE SEQUENCE [LARGE SCALE GENOMIC DNA]</scope>
    <source>
        <strain evidence="1 2">XR_2019</strain>
        <tissue evidence="1">Muscle</tissue>
    </source>
</reference>
<dbReference type="EMBL" id="JAHRIM010096593">
    <property type="protein sequence ID" value="MEQ2278432.1"/>
    <property type="molecule type" value="Genomic_DNA"/>
</dbReference>
<dbReference type="Proteomes" id="UP001444071">
    <property type="component" value="Unassembled WGS sequence"/>
</dbReference>
<comment type="caution">
    <text evidence="1">The sequence shown here is derived from an EMBL/GenBank/DDBJ whole genome shotgun (WGS) entry which is preliminary data.</text>
</comment>
<evidence type="ECO:0000313" key="1">
    <source>
        <dbReference type="EMBL" id="MEQ2278432.1"/>
    </source>
</evidence>
<protein>
    <submittedName>
        <fullName evidence="1">Uncharacterized protein</fullName>
    </submittedName>
</protein>
<gene>
    <name evidence="1" type="ORF">XENORESO_018436</name>
</gene>